<dbReference type="EMBL" id="MHWP01000011">
    <property type="protein sequence ID" value="OHB10638.1"/>
    <property type="molecule type" value="Genomic_DNA"/>
</dbReference>
<dbReference type="Gene3D" id="1.10.1220.10">
    <property type="entry name" value="Met repressor-like"/>
    <property type="match status" value="1"/>
</dbReference>
<sequence>MSKTTINIKADKKVKKEAQKTARNLGMPLSTVINAYLSQFIRTKEVYFYLEGGLRPQVKRHLDHLQKEALAGKNLSPTFYTVKEAIRYLHS</sequence>
<dbReference type="InterPro" id="IPR013321">
    <property type="entry name" value="Arc_rbn_hlx_hlx"/>
</dbReference>
<evidence type="ECO:0000313" key="2">
    <source>
        <dbReference type="Proteomes" id="UP000177202"/>
    </source>
</evidence>
<evidence type="ECO:0008006" key="3">
    <source>
        <dbReference type="Google" id="ProtNLM"/>
    </source>
</evidence>
<reference evidence="1 2" key="1">
    <citation type="journal article" date="2016" name="Nat. Commun.">
        <title>Thousands of microbial genomes shed light on interconnected biogeochemical processes in an aquifer system.</title>
        <authorList>
            <person name="Anantharaman K."/>
            <person name="Brown C.T."/>
            <person name="Hug L.A."/>
            <person name="Sharon I."/>
            <person name="Castelle C.J."/>
            <person name="Probst A.J."/>
            <person name="Thomas B.C."/>
            <person name="Singh A."/>
            <person name="Wilkins M.J."/>
            <person name="Karaoz U."/>
            <person name="Brodie E.L."/>
            <person name="Williams K.H."/>
            <person name="Hubbard S.S."/>
            <person name="Banfield J.F."/>
        </authorList>
    </citation>
    <scope>NUCLEOTIDE SEQUENCE [LARGE SCALE GENOMIC DNA]</scope>
</reference>
<dbReference type="AlphaFoldDB" id="A0A1G2UML7"/>
<comment type="caution">
    <text evidence="1">The sequence shown here is derived from an EMBL/GenBank/DDBJ whole genome shotgun (WGS) entry which is preliminary data.</text>
</comment>
<organism evidence="1 2">
    <name type="scientific">Candidatus Zambryskibacteria bacterium RIFCSPLOWO2_02_FULL_44_12b</name>
    <dbReference type="NCBI Taxonomy" id="1802772"/>
    <lineage>
        <taxon>Bacteria</taxon>
        <taxon>Candidatus Zambryskiibacteriota</taxon>
    </lineage>
</organism>
<proteinExistence type="predicted"/>
<evidence type="ECO:0000313" key="1">
    <source>
        <dbReference type="EMBL" id="OHB10638.1"/>
    </source>
</evidence>
<protein>
    <recommendedName>
        <fullName evidence="3">Addiction module antitoxin, RelB/DinJ family</fullName>
    </recommendedName>
</protein>
<accession>A0A1G2UML7</accession>
<dbReference type="STRING" id="1802772.A3H60_01005"/>
<gene>
    <name evidence="1" type="ORF">A3H60_01005</name>
</gene>
<dbReference type="Proteomes" id="UP000177202">
    <property type="component" value="Unassembled WGS sequence"/>
</dbReference>
<dbReference type="GO" id="GO:0006355">
    <property type="term" value="P:regulation of DNA-templated transcription"/>
    <property type="evidence" value="ECO:0007669"/>
    <property type="project" value="InterPro"/>
</dbReference>
<name>A0A1G2UML7_9BACT</name>